<keyword evidence="1" id="KW-0596">Phosphopantetheine</keyword>
<dbReference type="InterPro" id="IPR009081">
    <property type="entry name" value="PP-bd_ACP"/>
</dbReference>
<feature type="domain" description="Carrier" evidence="3">
    <location>
        <begin position="35"/>
        <end position="110"/>
    </location>
</feature>
<dbReference type="RefSeq" id="WP_114249014.1">
    <property type="nucleotide sequence ID" value="NZ_CP027306.1"/>
</dbReference>
<dbReference type="EMBL" id="CP027306">
    <property type="protein sequence ID" value="AXE82790.1"/>
    <property type="molecule type" value="Genomic_DNA"/>
</dbReference>
<dbReference type="Gene3D" id="1.10.1200.10">
    <property type="entry name" value="ACP-like"/>
    <property type="match status" value="1"/>
</dbReference>
<evidence type="ECO:0000313" key="4">
    <source>
        <dbReference type="EMBL" id="AXE82790.1"/>
    </source>
</evidence>
<dbReference type="GO" id="GO:0031177">
    <property type="term" value="F:phosphopantetheine binding"/>
    <property type="evidence" value="ECO:0007669"/>
    <property type="project" value="InterPro"/>
</dbReference>
<dbReference type="GeneID" id="95519723"/>
<dbReference type="Pfam" id="PF00550">
    <property type="entry name" value="PP-binding"/>
    <property type="match status" value="1"/>
</dbReference>
<dbReference type="Proteomes" id="UP000252698">
    <property type="component" value="Chromosome"/>
</dbReference>
<proteinExistence type="predicted"/>
<dbReference type="InterPro" id="IPR020806">
    <property type="entry name" value="PKS_PP-bd"/>
</dbReference>
<dbReference type="PROSITE" id="PS50075">
    <property type="entry name" value="CARRIER"/>
    <property type="match status" value="1"/>
</dbReference>
<evidence type="ECO:0000259" key="3">
    <source>
        <dbReference type="PROSITE" id="PS50075"/>
    </source>
</evidence>
<evidence type="ECO:0000256" key="2">
    <source>
        <dbReference type="ARBA" id="ARBA00022553"/>
    </source>
</evidence>
<dbReference type="SMART" id="SM00823">
    <property type="entry name" value="PKS_PP"/>
    <property type="match status" value="1"/>
</dbReference>
<dbReference type="AlphaFoldDB" id="A0A2Z5JQT7"/>
<accession>A0A2Z5JQT7</accession>
<organism evidence="4 5">
    <name type="scientific">Streptomyces atratus</name>
    <dbReference type="NCBI Taxonomy" id="1893"/>
    <lineage>
        <taxon>Bacteria</taxon>
        <taxon>Bacillati</taxon>
        <taxon>Actinomycetota</taxon>
        <taxon>Actinomycetes</taxon>
        <taxon>Kitasatosporales</taxon>
        <taxon>Streptomycetaceae</taxon>
        <taxon>Streptomyces</taxon>
    </lineage>
</organism>
<evidence type="ECO:0000256" key="1">
    <source>
        <dbReference type="ARBA" id="ARBA00022450"/>
    </source>
</evidence>
<dbReference type="GO" id="GO:0017000">
    <property type="term" value="P:antibiotic biosynthetic process"/>
    <property type="evidence" value="ECO:0007669"/>
    <property type="project" value="UniProtKB-ARBA"/>
</dbReference>
<dbReference type="InterPro" id="IPR036736">
    <property type="entry name" value="ACP-like_sf"/>
</dbReference>
<dbReference type="KEGG" id="sata:C5746_14710"/>
<keyword evidence="2" id="KW-0597">Phosphoprotein</keyword>
<dbReference type="SUPFAM" id="SSF47336">
    <property type="entry name" value="ACP-like"/>
    <property type="match status" value="1"/>
</dbReference>
<sequence>MAVSAVDERPSGPETVGAATVVDDLLDLPRSERRQALEDLVVAEFKIVLLMDDGDELPLDESYFDLGLTSLTITDLKQSLESMIGHELSASLLFNSPTVGQLMDHICDELLPGLFRPASVSAPANGPASAAASRSADHSADALVDEALKNLYQG</sequence>
<reference evidence="4 5" key="1">
    <citation type="journal article" date="2018" name="Front. Microbiol.">
        <title>Genome Sequencing of Streptomyces atratus SCSIOZH16 and Activation Production of Nocardamine via Metabolic Engineering.</title>
        <authorList>
            <person name="Li Y."/>
            <person name="Zhang C."/>
            <person name="Liu C."/>
            <person name="Ju J."/>
            <person name="Ma J."/>
        </authorList>
    </citation>
    <scope>NUCLEOTIDE SEQUENCE [LARGE SCALE GENOMIC DNA]</scope>
    <source>
        <strain evidence="4 5">SCSIO_ZH16</strain>
    </source>
</reference>
<name>A0A2Z5JQT7_STRAR</name>
<evidence type="ECO:0000313" key="5">
    <source>
        <dbReference type="Proteomes" id="UP000252698"/>
    </source>
</evidence>
<protein>
    <recommendedName>
        <fullName evidence="3">Carrier domain-containing protein</fullName>
    </recommendedName>
</protein>
<gene>
    <name evidence="4" type="ORF">C5746_14710</name>
</gene>